<organism evidence="6 7">
    <name type="scientific">Sutterella massiliensis</name>
    <dbReference type="NCBI Taxonomy" id="1816689"/>
    <lineage>
        <taxon>Bacteria</taxon>
        <taxon>Pseudomonadati</taxon>
        <taxon>Pseudomonadota</taxon>
        <taxon>Betaproteobacteria</taxon>
        <taxon>Burkholderiales</taxon>
        <taxon>Sutterellaceae</taxon>
        <taxon>Sutterella</taxon>
    </lineage>
</organism>
<comment type="caution">
    <text evidence="6">The sequence shown here is derived from an EMBL/GenBank/DDBJ whole genome shotgun (WGS) entry which is preliminary data.</text>
</comment>
<protein>
    <submittedName>
        <fullName evidence="6">Tyrosine-type recombinase/integrase</fullName>
    </submittedName>
</protein>
<dbReference type="PANTHER" id="PTHR30349:SF41">
    <property type="entry name" value="INTEGRASE_RECOMBINASE PROTEIN MJ0367-RELATED"/>
    <property type="match status" value="1"/>
</dbReference>
<dbReference type="InterPro" id="IPR050090">
    <property type="entry name" value="Tyrosine_recombinase_XerCD"/>
</dbReference>
<reference evidence="6 7" key="1">
    <citation type="journal article" date="2021" name="Sci. Rep.">
        <title>The distribution of antibiotic resistance genes in chicken gut microbiota commensals.</title>
        <authorList>
            <person name="Juricova H."/>
            <person name="Matiasovicova J."/>
            <person name="Kubasova T."/>
            <person name="Cejkova D."/>
            <person name="Rychlik I."/>
        </authorList>
    </citation>
    <scope>NUCLEOTIDE SEQUENCE [LARGE SCALE GENOMIC DNA]</scope>
    <source>
        <strain evidence="6 7">An829</strain>
    </source>
</reference>
<keyword evidence="2" id="KW-0229">DNA integration</keyword>
<keyword evidence="3" id="KW-0238">DNA-binding</keyword>
<dbReference type="InterPro" id="IPR011010">
    <property type="entry name" value="DNA_brk_join_enz"/>
</dbReference>
<feature type="domain" description="Tyr recombinase" evidence="5">
    <location>
        <begin position="56"/>
        <end position="243"/>
    </location>
</feature>
<dbReference type="InterPro" id="IPR002104">
    <property type="entry name" value="Integrase_catalytic"/>
</dbReference>
<dbReference type="PROSITE" id="PS51898">
    <property type="entry name" value="TYR_RECOMBINASE"/>
    <property type="match status" value="1"/>
</dbReference>
<sequence length="247" mass="28099">MIELMAMPAVRCRKPASQNFTLRILKGLCTEAYLNGLLAENRLEAIRNIRNVRGIRQTSRTVPTMNDVSAIIADCEKDGMIGIRDAAIFAVAVGCGLRRTEIVNLRTRDIDFEKHELRIIGKGNKERIIFFSESVSSKLDAWDKLRGNDGSAYFFVPVHASGRLLTCRRMNDETVYQMMRRRSMEALNRVVSPHDMRRSFASTLLDANVDLNTVRIALGHSDIRTTQIYDRRDEIERLKRISAIAVV</sequence>
<dbReference type="EMBL" id="JACJJC010000049">
    <property type="protein sequence ID" value="MBM6704999.1"/>
    <property type="molecule type" value="Genomic_DNA"/>
</dbReference>
<dbReference type="SUPFAM" id="SSF56349">
    <property type="entry name" value="DNA breaking-rejoining enzymes"/>
    <property type="match status" value="1"/>
</dbReference>
<keyword evidence="4" id="KW-0233">DNA recombination</keyword>
<dbReference type="Gene3D" id="1.10.443.10">
    <property type="entry name" value="Intergrase catalytic core"/>
    <property type="match status" value="1"/>
</dbReference>
<dbReference type="InterPro" id="IPR013762">
    <property type="entry name" value="Integrase-like_cat_sf"/>
</dbReference>
<evidence type="ECO:0000256" key="2">
    <source>
        <dbReference type="ARBA" id="ARBA00022908"/>
    </source>
</evidence>
<gene>
    <name evidence="6" type="ORF">H6A60_11030</name>
</gene>
<accession>A0ABS2DUH5</accession>
<evidence type="ECO:0000256" key="1">
    <source>
        <dbReference type="ARBA" id="ARBA00008857"/>
    </source>
</evidence>
<comment type="similarity">
    <text evidence="1">Belongs to the 'phage' integrase family.</text>
</comment>
<keyword evidence="7" id="KW-1185">Reference proteome</keyword>
<proteinExistence type="inferred from homology"/>
<evidence type="ECO:0000256" key="4">
    <source>
        <dbReference type="ARBA" id="ARBA00023172"/>
    </source>
</evidence>
<evidence type="ECO:0000313" key="7">
    <source>
        <dbReference type="Proteomes" id="UP000715095"/>
    </source>
</evidence>
<evidence type="ECO:0000256" key="3">
    <source>
        <dbReference type="ARBA" id="ARBA00023125"/>
    </source>
</evidence>
<evidence type="ECO:0000259" key="5">
    <source>
        <dbReference type="PROSITE" id="PS51898"/>
    </source>
</evidence>
<dbReference type="PANTHER" id="PTHR30349">
    <property type="entry name" value="PHAGE INTEGRASE-RELATED"/>
    <property type="match status" value="1"/>
</dbReference>
<dbReference type="Proteomes" id="UP000715095">
    <property type="component" value="Unassembled WGS sequence"/>
</dbReference>
<dbReference type="Pfam" id="PF00589">
    <property type="entry name" value="Phage_integrase"/>
    <property type="match status" value="1"/>
</dbReference>
<evidence type="ECO:0000313" key="6">
    <source>
        <dbReference type="EMBL" id="MBM6704999.1"/>
    </source>
</evidence>
<name>A0ABS2DUH5_9BURK</name>